<protein>
    <submittedName>
        <fullName evidence="1">Major facilitator superfamily domain-containing protein</fullName>
    </submittedName>
</protein>
<proteinExistence type="predicted"/>
<sequence length="597" mass="66507">MTEQGSNGSEKGSYVDNVTRDQHDVEPVPYGVRHIEAISKQYRNMAGKIVVFVSIFLVAYGYGLDGTIRFTFQAYATASYSSHSLLATINTVRSIFGAAALPFIARLADVFGRIEIFIVAVLFYVVGTIIESQAYDVQRFAAGSLFYQFGYTGSIVVLQLMAADFSFLNWRVMASFVPAFPFIINTWVSGDITSALDTRWSWGIGMWAFIYPLLSFPLIVAYLHMYYRARKNGDIQAIQERKLTFKEHMYKIFWEMDLIGVILFAAALALFLIPFTLAGGVQSEWKKANIIVPLVIGFLLFPAFAVWEVYAQRKTSNVMPLFPGHMLKDRGVWSAIGIGVLIDWAWYMQGDYLYTILVVGVGESIKSATRITQLYSFVSVVTGVFMGFLVAYLRRLKGLILFGISMWFVAFGLLVHYRGGDYSHAGIIGAQCVMGFGAGFFTYPTQASIQTCTNHIYMGTAIATYLASYYVGAALGSSVSGAIWTQLLPGELLKQLGDADLATAAYGDPFTFATTFPIGTHERTAVVQSYQRIQKILCIVGLVLCVPLLFFGLCLRDREMLKNEQSYSVPATLEQKVDGKKLNRAEKLKQVLVFRLH</sequence>
<organism evidence="1 2">
    <name type="scientific">Lipomyces orientalis</name>
    <dbReference type="NCBI Taxonomy" id="1233043"/>
    <lineage>
        <taxon>Eukaryota</taxon>
        <taxon>Fungi</taxon>
        <taxon>Dikarya</taxon>
        <taxon>Ascomycota</taxon>
        <taxon>Saccharomycotina</taxon>
        <taxon>Lipomycetes</taxon>
        <taxon>Lipomycetales</taxon>
        <taxon>Lipomycetaceae</taxon>
        <taxon>Lipomyces</taxon>
    </lineage>
</organism>
<evidence type="ECO:0000313" key="2">
    <source>
        <dbReference type="Proteomes" id="UP001489719"/>
    </source>
</evidence>
<accession>A0ACC3TFC0</accession>
<dbReference type="Proteomes" id="UP001489719">
    <property type="component" value="Unassembled WGS sequence"/>
</dbReference>
<comment type="caution">
    <text evidence="1">The sequence shown here is derived from an EMBL/GenBank/DDBJ whole genome shotgun (WGS) entry which is preliminary data.</text>
</comment>
<name>A0ACC3TFC0_9ASCO</name>
<reference evidence="2" key="1">
    <citation type="journal article" date="2024" name="Front. Bioeng. Biotechnol.">
        <title>Genome-scale model development and genomic sequencing of the oleaginous clade Lipomyces.</title>
        <authorList>
            <person name="Czajka J.J."/>
            <person name="Han Y."/>
            <person name="Kim J."/>
            <person name="Mondo S.J."/>
            <person name="Hofstad B.A."/>
            <person name="Robles A."/>
            <person name="Haridas S."/>
            <person name="Riley R."/>
            <person name="LaButti K."/>
            <person name="Pangilinan J."/>
            <person name="Andreopoulos W."/>
            <person name="Lipzen A."/>
            <person name="Yan J."/>
            <person name="Wang M."/>
            <person name="Ng V."/>
            <person name="Grigoriev I.V."/>
            <person name="Spatafora J.W."/>
            <person name="Magnuson J.K."/>
            <person name="Baker S.E."/>
            <person name="Pomraning K.R."/>
        </authorList>
    </citation>
    <scope>NUCLEOTIDE SEQUENCE [LARGE SCALE GENOMIC DNA]</scope>
    <source>
        <strain evidence="2">CBS 10300</strain>
    </source>
</reference>
<dbReference type="EMBL" id="MU970185">
    <property type="protein sequence ID" value="KAK9319461.1"/>
    <property type="molecule type" value="Genomic_DNA"/>
</dbReference>
<keyword evidence="2" id="KW-1185">Reference proteome</keyword>
<evidence type="ECO:0000313" key="1">
    <source>
        <dbReference type="EMBL" id="KAK9319461.1"/>
    </source>
</evidence>
<gene>
    <name evidence="1" type="ORF">V1517DRAFT_310698</name>
</gene>